<dbReference type="EMBL" id="CAMGYJ010000010">
    <property type="protein sequence ID" value="CAI0551715.1"/>
    <property type="molecule type" value="Genomic_DNA"/>
</dbReference>
<proteinExistence type="predicted"/>
<dbReference type="Proteomes" id="UP001154282">
    <property type="component" value="Unassembled WGS sequence"/>
</dbReference>
<reference evidence="1" key="1">
    <citation type="submission" date="2022-08" db="EMBL/GenBank/DDBJ databases">
        <authorList>
            <person name="Gutierrez-Valencia J."/>
        </authorList>
    </citation>
    <scope>NUCLEOTIDE SEQUENCE</scope>
</reference>
<keyword evidence="2" id="KW-1185">Reference proteome</keyword>
<comment type="caution">
    <text evidence="1">The sequence shown here is derived from an EMBL/GenBank/DDBJ whole genome shotgun (WGS) entry which is preliminary data.</text>
</comment>
<name>A0AAV0R2K1_9ROSI</name>
<gene>
    <name evidence="1" type="ORF">LITE_LOCUS46111</name>
</gene>
<evidence type="ECO:0000313" key="2">
    <source>
        <dbReference type="Proteomes" id="UP001154282"/>
    </source>
</evidence>
<protein>
    <submittedName>
        <fullName evidence="1">Uncharacterized protein</fullName>
    </submittedName>
</protein>
<organism evidence="1 2">
    <name type="scientific">Linum tenue</name>
    <dbReference type="NCBI Taxonomy" id="586396"/>
    <lineage>
        <taxon>Eukaryota</taxon>
        <taxon>Viridiplantae</taxon>
        <taxon>Streptophyta</taxon>
        <taxon>Embryophyta</taxon>
        <taxon>Tracheophyta</taxon>
        <taxon>Spermatophyta</taxon>
        <taxon>Magnoliopsida</taxon>
        <taxon>eudicotyledons</taxon>
        <taxon>Gunneridae</taxon>
        <taxon>Pentapetalae</taxon>
        <taxon>rosids</taxon>
        <taxon>fabids</taxon>
        <taxon>Malpighiales</taxon>
        <taxon>Linaceae</taxon>
        <taxon>Linum</taxon>
    </lineage>
</organism>
<sequence length="11" mass="1242">MEKGDTSLQFS</sequence>
<evidence type="ECO:0000313" key="1">
    <source>
        <dbReference type="EMBL" id="CAI0551715.1"/>
    </source>
</evidence>
<accession>A0AAV0R2K1</accession>